<accession>A0A1X7SU23</accession>
<organism evidence="1">
    <name type="scientific">Amphimedon queenslandica</name>
    <name type="common">Sponge</name>
    <dbReference type="NCBI Taxonomy" id="400682"/>
    <lineage>
        <taxon>Eukaryota</taxon>
        <taxon>Metazoa</taxon>
        <taxon>Porifera</taxon>
        <taxon>Demospongiae</taxon>
        <taxon>Heteroscleromorpha</taxon>
        <taxon>Haplosclerida</taxon>
        <taxon>Niphatidae</taxon>
        <taxon>Amphimedon</taxon>
    </lineage>
</organism>
<evidence type="ECO:0000313" key="1">
    <source>
        <dbReference type="EnsemblMetazoa" id="Aqu2.1.05591_001"/>
    </source>
</evidence>
<sequence>MAAEVRQNSAESHVLQNLAKDHGPYYGTEESLAQIIEAGKRVIDDPTHLADFGAALTSGESHQIQAVLECPDKGKTNKRKQRVAPVIHVNGEYIKEEGLVILVTIGVYVWVYGVTVITGKVVTVTMIQYLVLVGQPVVLQVSHDIHSLCFVLKEINHNVSLEDI</sequence>
<proteinExistence type="predicted"/>
<dbReference type="EnsemblMetazoa" id="Aqu2.1.05591_001">
    <property type="protein sequence ID" value="Aqu2.1.05591_001"/>
    <property type="gene ID" value="Aqu2.1.05591"/>
</dbReference>
<dbReference type="OrthoDB" id="2411602at2759"/>
<protein>
    <submittedName>
        <fullName evidence="1">Uncharacterized protein</fullName>
    </submittedName>
</protein>
<dbReference type="InParanoid" id="A0A1X7SU23"/>
<name>A0A1X7SU23_AMPQE</name>
<dbReference type="AlphaFoldDB" id="A0A1X7SU23"/>
<dbReference type="STRING" id="400682.A0A1X7SU23"/>
<reference evidence="1" key="1">
    <citation type="submission" date="2017-05" db="UniProtKB">
        <authorList>
            <consortium name="EnsemblMetazoa"/>
        </authorList>
    </citation>
    <scope>IDENTIFICATION</scope>
</reference>